<feature type="transmembrane region" description="Helical" evidence="6">
    <location>
        <begin position="186"/>
        <end position="208"/>
    </location>
</feature>
<dbReference type="Gene3D" id="1.20.120.960">
    <property type="entry name" value="Histidine kinase NarX, sensor domain"/>
    <property type="match status" value="1"/>
</dbReference>
<evidence type="ECO:0000259" key="7">
    <source>
        <dbReference type="PROSITE" id="PS50885"/>
    </source>
</evidence>
<feature type="compositionally biased region" description="Basic residues" evidence="5">
    <location>
        <begin position="334"/>
        <end position="372"/>
    </location>
</feature>
<evidence type="ECO:0000256" key="6">
    <source>
        <dbReference type="SAM" id="Phobius"/>
    </source>
</evidence>
<dbReference type="EMBL" id="SNXW01000004">
    <property type="protein sequence ID" value="TDP83706.1"/>
    <property type="molecule type" value="Genomic_DNA"/>
</dbReference>
<feature type="transmembrane region" description="Helical" evidence="6">
    <location>
        <begin position="32"/>
        <end position="53"/>
    </location>
</feature>
<dbReference type="AlphaFoldDB" id="A0A4R6RDD3"/>
<keyword evidence="9" id="KW-1185">Reference proteome</keyword>
<dbReference type="PROSITE" id="PS50885">
    <property type="entry name" value="HAMP"/>
    <property type="match status" value="1"/>
</dbReference>
<organism evidence="8 9">
    <name type="scientific">Aquabacterium commune</name>
    <dbReference type="NCBI Taxonomy" id="70586"/>
    <lineage>
        <taxon>Bacteria</taxon>
        <taxon>Pseudomonadati</taxon>
        <taxon>Pseudomonadota</taxon>
        <taxon>Betaproteobacteria</taxon>
        <taxon>Burkholderiales</taxon>
        <taxon>Aquabacterium</taxon>
    </lineage>
</organism>
<evidence type="ECO:0000256" key="4">
    <source>
        <dbReference type="ARBA" id="ARBA00023136"/>
    </source>
</evidence>
<dbReference type="PANTHER" id="PTHR32089">
    <property type="entry name" value="METHYL-ACCEPTING CHEMOTAXIS PROTEIN MCPB"/>
    <property type="match status" value="1"/>
</dbReference>
<accession>A0A4R6RDD3</accession>
<dbReference type="Pfam" id="PF00672">
    <property type="entry name" value="HAMP"/>
    <property type="match status" value="1"/>
</dbReference>
<keyword evidence="3 6" id="KW-1133">Transmembrane helix</keyword>
<evidence type="ECO:0000313" key="8">
    <source>
        <dbReference type="EMBL" id="TDP83706.1"/>
    </source>
</evidence>
<dbReference type="InterPro" id="IPR003660">
    <property type="entry name" value="HAMP_dom"/>
</dbReference>
<dbReference type="Proteomes" id="UP000294593">
    <property type="component" value="Unassembled WGS sequence"/>
</dbReference>
<dbReference type="GO" id="GO:0016020">
    <property type="term" value="C:membrane"/>
    <property type="evidence" value="ECO:0007669"/>
    <property type="project" value="UniProtKB-SubCell"/>
</dbReference>
<evidence type="ECO:0000256" key="5">
    <source>
        <dbReference type="SAM" id="MobiDB-lite"/>
    </source>
</evidence>
<comment type="caution">
    <text evidence="8">The sequence shown here is derived from an EMBL/GenBank/DDBJ whole genome shotgun (WGS) entry which is preliminary data.</text>
</comment>
<dbReference type="InterPro" id="IPR042295">
    <property type="entry name" value="NarX-like_N_sf"/>
</dbReference>
<dbReference type="Gene3D" id="1.10.8.500">
    <property type="entry name" value="HAMP domain in histidine kinase"/>
    <property type="match status" value="1"/>
</dbReference>
<keyword evidence="4 6" id="KW-0472">Membrane</keyword>
<dbReference type="Pfam" id="PF13675">
    <property type="entry name" value="PilJ"/>
    <property type="match status" value="1"/>
</dbReference>
<feature type="region of interest" description="Disordered" evidence="5">
    <location>
        <begin position="1"/>
        <end position="20"/>
    </location>
</feature>
<comment type="subcellular location">
    <subcellularLocation>
        <location evidence="1">Membrane</location>
        <topology evidence="1">Multi-pass membrane protein</topology>
    </subcellularLocation>
</comment>
<dbReference type="CDD" id="cd06225">
    <property type="entry name" value="HAMP"/>
    <property type="match status" value="1"/>
</dbReference>
<dbReference type="SUPFAM" id="SSF158472">
    <property type="entry name" value="HAMP domain-like"/>
    <property type="match status" value="1"/>
</dbReference>
<dbReference type="SMART" id="SM00304">
    <property type="entry name" value="HAMP"/>
    <property type="match status" value="1"/>
</dbReference>
<sequence length="372" mass="40802">MALTPAGTAPAQPRQDATSWSRTSRLTLARKLAAVGCVFLAVALATVGLSMWVTWQLEGGAAAINEAGRMRMRAYQLALQVREQPARASGVAGPLRTRLTELDDSLALLTSGDPQRPLSVPGSAPVQARLQAVQQGWQALRAEVLAHPGAPVRLSIEPFVQQVDQLVSEIEQRLEARTVALHTFQMVMMVLAVLSALAILYASHVMVLDPVARLRNALRRVEEGDFQARVRPGADDELGELAEGFNRMTERLQALYGDLEAKVREKTLGLEREQARLRALYEVSTFVASADNLSELGQGFAQHRPGRRGGRALVRRGQRPLHAAGQRQPAAHPGARRAVRAHRRLLLRRPPARRRAGPHARHPHRTSLARRG</sequence>
<keyword evidence="2 6" id="KW-0812">Transmembrane</keyword>
<dbReference type="InterPro" id="IPR029095">
    <property type="entry name" value="NarX-like_N"/>
</dbReference>
<evidence type="ECO:0000256" key="2">
    <source>
        <dbReference type="ARBA" id="ARBA00022692"/>
    </source>
</evidence>
<evidence type="ECO:0000256" key="3">
    <source>
        <dbReference type="ARBA" id="ARBA00022989"/>
    </source>
</evidence>
<feature type="region of interest" description="Disordered" evidence="5">
    <location>
        <begin position="318"/>
        <end position="372"/>
    </location>
</feature>
<evidence type="ECO:0000313" key="9">
    <source>
        <dbReference type="Proteomes" id="UP000294593"/>
    </source>
</evidence>
<evidence type="ECO:0000256" key="1">
    <source>
        <dbReference type="ARBA" id="ARBA00004141"/>
    </source>
</evidence>
<dbReference type="PANTHER" id="PTHR32089:SF112">
    <property type="entry name" value="LYSOZYME-LIKE PROTEIN-RELATED"/>
    <property type="match status" value="1"/>
</dbReference>
<protein>
    <submittedName>
        <fullName evidence="8">HAMP domain-containing protein</fullName>
    </submittedName>
</protein>
<gene>
    <name evidence="8" type="ORF">EV672_10484</name>
</gene>
<feature type="domain" description="HAMP" evidence="7">
    <location>
        <begin position="205"/>
        <end position="257"/>
    </location>
</feature>
<name>A0A4R6RDD3_9BURK</name>
<proteinExistence type="predicted"/>
<reference evidence="8 9" key="1">
    <citation type="submission" date="2019-03" db="EMBL/GenBank/DDBJ databases">
        <title>Genomic Encyclopedia of Type Strains, Phase IV (KMG-IV): sequencing the most valuable type-strain genomes for metagenomic binning, comparative biology and taxonomic classification.</title>
        <authorList>
            <person name="Goeker M."/>
        </authorList>
    </citation>
    <scope>NUCLEOTIDE SEQUENCE [LARGE SCALE GENOMIC DNA]</scope>
    <source>
        <strain evidence="8 9">DSM 11901</strain>
    </source>
</reference>
<dbReference type="GO" id="GO:0007165">
    <property type="term" value="P:signal transduction"/>
    <property type="evidence" value="ECO:0007669"/>
    <property type="project" value="InterPro"/>
</dbReference>